<comment type="caution">
    <text evidence="1">The sequence shown here is derived from an EMBL/GenBank/DDBJ whole genome shotgun (WGS) entry which is preliminary data.</text>
</comment>
<dbReference type="AlphaFoldDB" id="A0A645BPS6"/>
<accession>A0A645BPS6</accession>
<dbReference type="EMBL" id="VSSQ01021556">
    <property type="protein sequence ID" value="MPM67212.1"/>
    <property type="molecule type" value="Genomic_DNA"/>
</dbReference>
<evidence type="ECO:0000313" key="1">
    <source>
        <dbReference type="EMBL" id="MPM67212.1"/>
    </source>
</evidence>
<organism evidence="1">
    <name type="scientific">bioreactor metagenome</name>
    <dbReference type="NCBI Taxonomy" id="1076179"/>
    <lineage>
        <taxon>unclassified sequences</taxon>
        <taxon>metagenomes</taxon>
        <taxon>ecological metagenomes</taxon>
    </lineage>
</organism>
<protein>
    <submittedName>
        <fullName evidence="1">Uncharacterized protein</fullName>
    </submittedName>
</protein>
<sequence length="232" mass="26920">MVAFLISQASDARDQRDIGIHFQSQTLLQGRFVFCFAGQIVGREMVFQFWIGLGIIDIVIDSVDDSFDFPAVVPQRPFQPFAEFLRLDFIRIGWADRRDDIREIDATFHEVDVLIILYASFMVDVHACPEDTRQDGRIIDTLETDIVDRDDFTDALVCFNPVVFIHKQDRNHSRMPIIHMDNIRDEVNFFHHFADRQGEETESFGIIHLAIQGRTIEVGLIIDEIIRNAFQF</sequence>
<name>A0A645BPS6_9ZZZZ</name>
<proteinExistence type="predicted"/>
<reference evidence="1" key="1">
    <citation type="submission" date="2019-08" db="EMBL/GenBank/DDBJ databases">
        <authorList>
            <person name="Kucharzyk K."/>
            <person name="Murdoch R.W."/>
            <person name="Higgins S."/>
            <person name="Loffler F."/>
        </authorList>
    </citation>
    <scope>NUCLEOTIDE SEQUENCE</scope>
</reference>
<gene>
    <name evidence="1" type="ORF">SDC9_114129</name>
</gene>